<dbReference type="EMBL" id="RQNR01000014">
    <property type="protein sequence ID" value="RQN22845.1"/>
    <property type="molecule type" value="Genomic_DNA"/>
</dbReference>
<dbReference type="GO" id="GO:0006355">
    <property type="term" value="P:regulation of DNA-templated transcription"/>
    <property type="evidence" value="ECO:0007669"/>
    <property type="project" value="InterPro"/>
</dbReference>
<dbReference type="RefSeq" id="WP_124231073.1">
    <property type="nucleotide sequence ID" value="NZ_CP102299.1"/>
</dbReference>
<evidence type="ECO:0000313" key="1">
    <source>
        <dbReference type="EMBL" id="RQN22845.1"/>
    </source>
</evidence>
<comment type="caution">
    <text evidence="1">The sequence shown here is derived from an EMBL/GenBank/DDBJ whole genome shotgun (WGS) entry which is preliminary data.</text>
</comment>
<sequence>MSSKDDIIKIRVTNEFKEQLKSLAEQEGLNMSQFVLKYLQPVVATKVNNKMNHEKIESRAVATDDKMEKVKANLELRNIKYKESISYKIKNIFTKG</sequence>
<protein>
    <submittedName>
        <fullName evidence="1">Uncharacterized protein</fullName>
    </submittedName>
</protein>
<dbReference type="SUPFAM" id="SSF47598">
    <property type="entry name" value="Ribbon-helix-helix"/>
    <property type="match status" value="1"/>
</dbReference>
<dbReference type="Proteomes" id="UP000273641">
    <property type="component" value="Unassembled WGS sequence"/>
</dbReference>
<dbReference type="AlphaFoldDB" id="A0AAE8FR45"/>
<reference evidence="1 2" key="1">
    <citation type="submission" date="2018-11" db="EMBL/GenBank/DDBJ databases">
        <title>Draft genome sequences of potential pathogenic Clostridium perfringens from environmental surface water in the North West Province, South Africa.</title>
        <authorList>
            <person name="Fourie J.C.J."/>
            <person name="Sanko T.J."/>
            <person name="Bezuidenhout C."/>
            <person name="Mienie C."/>
            <person name="Adeleke R."/>
        </authorList>
    </citation>
    <scope>NUCLEOTIDE SEQUENCE [LARGE SCALE GENOMIC DNA]</scope>
    <source>
        <strain evidence="1 2">SC4-C13</strain>
    </source>
</reference>
<gene>
    <name evidence="1" type="ORF">EHZ11_15125</name>
</gene>
<accession>A0AAE8FR45</accession>
<evidence type="ECO:0000313" key="2">
    <source>
        <dbReference type="Proteomes" id="UP000273641"/>
    </source>
</evidence>
<proteinExistence type="predicted"/>
<dbReference type="InterPro" id="IPR010985">
    <property type="entry name" value="Ribbon_hlx_hlx"/>
</dbReference>
<name>A0AAE8FR45_CLOPF</name>
<organism evidence="1 2">
    <name type="scientific">Clostridium perfringens</name>
    <dbReference type="NCBI Taxonomy" id="1502"/>
    <lineage>
        <taxon>Bacteria</taxon>
        <taxon>Bacillati</taxon>
        <taxon>Bacillota</taxon>
        <taxon>Clostridia</taxon>
        <taxon>Eubacteriales</taxon>
        <taxon>Clostridiaceae</taxon>
        <taxon>Clostridium</taxon>
    </lineage>
</organism>